<evidence type="ECO:0000256" key="1">
    <source>
        <dbReference type="ARBA" id="ARBA00006817"/>
    </source>
</evidence>
<sequence>MLTLKYQVVIDATPDKIWAVLTEVERYTQWAKAFSPNSQFEGDWFEGEVIAFFDPEFGGTRALVDRIEYHKLIEYHHTGVFGTEHQLDIDTDMARKWIGSREIFRLEPVENGVILHIQVHTDPAFVSMFNQGWQSALPMIKSLSESSSQE</sequence>
<proteinExistence type="inferred from homology"/>
<accession>A0ABV5HNX2</accession>
<evidence type="ECO:0000313" key="3">
    <source>
        <dbReference type="EMBL" id="MFB9135824.1"/>
    </source>
</evidence>
<dbReference type="RefSeq" id="WP_390193216.1">
    <property type="nucleotide sequence ID" value="NZ_JBHMEP010000002.1"/>
</dbReference>
<gene>
    <name evidence="3" type="ORF">ACFFUV_12700</name>
</gene>
<name>A0ABV5HNX2_9VIBR</name>
<dbReference type="Proteomes" id="UP001589645">
    <property type="component" value="Unassembled WGS sequence"/>
</dbReference>
<dbReference type="EMBL" id="JBHMEP010000002">
    <property type="protein sequence ID" value="MFB9135824.1"/>
    <property type="molecule type" value="Genomic_DNA"/>
</dbReference>
<dbReference type="SUPFAM" id="SSF55961">
    <property type="entry name" value="Bet v1-like"/>
    <property type="match status" value="1"/>
</dbReference>
<reference evidence="3 4" key="1">
    <citation type="submission" date="2024-09" db="EMBL/GenBank/DDBJ databases">
        <authorList>
            <person name="Sun Q."/>
            <person name="Mori K."/>
        </authorList>
    </citation>
    <scope>NUCLEOTIDE SEQUENCE [LARGE SCALE GENOMIC DNA]</scope>
    <source>
        <strain evidence="3 4">CECT 8064</strain>
    </source>
</reference>
<dbReference type="InterPro" id="IPR013538">
    <property type="entry name" value="ASHA1/2-like_C"/>
</dbReference>
<feature type="domain" description="Activator of Hsp90 ATPase homologue 1/2-like C-terminal" evidence="2">
    <location>
        <begin position="11"/>
        <end position="143"/>
    </location>
</feature>
<evidence type="ECO:0000259" key="2">
    <source>
        <dbReference type="Pfam" id="PF08327"/>
    </source>
</evidence>
<evidence type="ECO:0000313" key="4">
    <source>
        <dbReference type="Proteomes" id="UP001589645"/>
    </source>
</evidence>
<comment type="caution">
    <text evidence="3">The sequence shown here is derived from an EMBL/GenBank/DDBJ whole genome shotgun (WGS) entry which is preliminary data.</text>
</comment>
<dbReference type="Pfam" id="PF08327">
    <property type="entry name" value="AHSA1"/>
    <property type="match status" value="1"/>
</dbReference>
<comment type="similarity">
    <text evidence="1">Belongs to the AHA1 family.</text>
</comment>
<dbReference type="Gene3D" id="3.30.530.20">
    <property type="match status" value="1"/>
</dbReference>
<protein>
    <submittedName>
        <fullName evidence="3">SRPBCC domain-containing protein</fullName>
    </submittedName>
</protein>
<keyword evidence="4" id="KW-1185">Reference proteome</keyword>
<dbReference type="CDD" id="cd07814">
    <property type="entry name" value="SRPBCC_CalC_Aha1-like"/>
    <property type="match status" value="1"/>
</dbReference>
<organism evidence="3 4">
    <name type="scientific">Vibrio olivae</name>
    <dbReference type="NCBI Taxonomy" id="1243002"/>
    <lineage>
        <taxon>Bacteria</taxon>
        <taxon>Pseudomonadati</taxon>
        <taxon>Pseudomonadota</taxon>
        <taxon>Gammaproteobacteria</taxon>
        <taxon>Vibrionales</taxon>
        <taxon>Vibrionaceae</taxon>
        <taxon>Vibrio</taxon>
    </lineage>
</organism>
<dbReference type="InterPro" id="IPR023393">
    <property type="entry name" value="START-like_dom_sf"/>
</dbReference>